<feature type="domain" description="DUF1553" evidence="2">
    <location>
        <begin position="726"/>
        <end position="979"/>
    </location>
</feature>
<evidence type="ECO:0000259" key="2">
    <source>
        <dbReference type="Pfam" id="PF07587"/>
    </source>
</evidence>
<dbReference type="Pfam" id="PF07635">
    <property type="entry name" value="PSCyt1"/>
    <property type="match status" value="1"/>
</dbReference>
<dbReference type="InterPro" id="IPR011429">
    <property type="entry name" value="Cyt_c_Planctomycete-type"/>
</dbReference>
<proteinExistence type="predicted"/>
<gene>
    <name evidence="4" type="ORF">Pan44_21170</name>
</gene>
<evidence type="ECO:0000259" key="3">
    <source>
        <dbReference type="Pfam" id="PF07635"/>
    </source>
</evidence>
<dbReference type="Proteomes" id="UP000315700">
    <property type="component" value="Chromosome"/>
</dbReference>
<dbReference type="InterPro" id="IPR022655">
    <property type="entry name" value="DUF1553"/>
</dbReference>
<dbReference type="PANTHER" id="PTHR35889">
    <property type="entry name" value="CYCLOINULO-OLIGOSACCHARIDE FRUCTANOTRANSFERASE-RELATED"/>
    <property type="match status" value="1"/>
</dbReference>
<sequence length="1035" mass="115207">MIAAGATDVGKGRSLPGVVVALVAVAMGSFSSADDIRFSRDVLPILSDRCFHCHGPDPSHREADLRLDERESAIAQRDGKAAIVPGRPEDSEILRRIMSDDPDELMPPPASHRKPLSRKERETLHRWIAEGAVWGRHWAFERPVRPAVPAGAKHPIDAFVSAQLKEQGLKLSKPASRATLIRRLSFDLTGLPPGRADLQSFVADDSEEAEARLVDRLFKSPHYGERMAMWWLDAARYSDTDGFQADATRTNWPWRDWVIQSFNANKRFDQFTIEQFAGDLLPDAAPEQILATCFHRNHMTNGEGGRDPEESRIDYVIDRVNTTGTVWLGLTLGCTQCHSHKFDPISHQDYYSLFAFFDSIDEDGKAGTAAKPYLKFKSPLAQRAVEEAQRVVSARTPIVEAARQRADAEFQGWLASEVAAVQKDGFQPWRPLTPNLLESIEGTRLSMEADGVIQASGPNPRQDDYRLLATSSLPRITGLRLEVFPHSLNTDGKLSRGASGEFILTDVKLQVRQAGRSEIRDIDLESAVADVERDVKGRNYGKIVDTLDDDPRNGWTTESHDPKSRHVAVFALKEPLVLQADEELIFVMLHRSTSGDANIGRFRVSVTDQPGEAVRSLNAMPLEQLAAAGVNDPATIESGLHDRLFEQFLVDHAEYQKAKTLLDGAKQQLRSVQKSSGELNVMVLAERAEPRPTYILERGVWDKKGQEVGRAVPAAVLDRPPEQVRTRLDLAKWIVDRENPLTARVVVNHLWQLCFGAGLVRTSEDFGLQGEFPTHPDLLDWLAVELVESGWDLQHVLRLIVTSETYQQDCRVSAELWKLDPENRFLARGARFRLPSWMIRDAALTSSGLLNPALGGPPVFPYQPEGVWAENTMGRFGYEPSQGPAQFRRTVYAFWRRSSAPTFLFDTAQRRVCEVRARQTNTPLQALTLLNDATQLEASREVARRAIESSPQPGERLQFLFESIVSRVPSAAEAALLAAQLRTAEAAYRDEPGEAAKLLDFGQSDLDSSGNGAELAAYMVVASLVFNLDEAITHE</sequence>
<dbReference type="KEGG" id="ccos:Pan44_21170"/>
<reference evidence="4 5" key="1">
    <citation type="submission" date="2019-02" db="EMBL/GenBank/DDBJ databases">
        <title>Deep-cultivation of Planctomycetes and their phenomic and genomic characterization uncovers novel biology.</title>
        <authorList>
            <person name="Wiegand S."/>
            <person name="Jogler M."/>
            <person name="Boedeker C."/>
            <person name="Pinto D."/>
            <person name="Vollmers J."/>
            <person name="Rivas-Marin E."/>
            <person name="Kohn T."/>
            <person name="Peeters S.H."/>
            <person name="Heuer A."/>
            <person name="Rast P."/>
            <person name="Oberbeckmann S."/>
            <person name="Bunk B."/>
            <person name="Jeske O."/>
            <person name="Meyerdierks A."/>
            <person name="Storesund J.E."/>
            <person name="Kallscheuer N."/>
            <person name="Luecker S."/>
            <person name="Lage O.M."/>
            <person name="Pohl T."/>
            <person name="Merkel B.J."/>
            <person name="Hornburger P."/>
            <person name="Mueller R.-W."/>
            <person name="Bruemmer F."/>
            <person name="Labrenz M."/>
            <person name="Spormann A.M."/>
            <person name="Op den Camp H."/>
            <person name="Overmann J."/>
            <person name="Amann R."/>
            <person name="Jetten M.S.M."/>
            <person name="Mascher T."/>
            <person name="Medema M.H."/>
            <person name="Devos D.P."/>
            <person name="Kaster A.-K."/>
            <person name="Ovreas L."/>
            <person name="Rohde M."/>
            <person name="Galperin M.Y."/>
            <person name="Jogler C."/>
        </authorList>
    </citation>
    <scope>NUCLEOTIDE SEQUENCE [LARGE SCALE GENOMIC DNA]</scope>
    <source>
        <strain evidence="4 5">Pan44</strain>
    </source>
</reference>
<evidence type="ECO:0000313" key="4">
    <source>
        <dbReference type="EMBL" id="QDT54090.1"/>
    </source>
</evidence>
<evidence type="ECO:0000259" key="1">
    <source>
        <dbReference type="Pfam" id="PF07583"/>
    </source>
</evidence>
<feature type="domain" description="Cytochrome C Planctomycete-type" evidence="3">
    <location>
        <begin position="50"/>
        <end position="109"/>
    </location>
</feature>
<keyword evidence="5" id="KW-1185">Reference proteome</keyword>
<dbReference type="InParanoid" id="A0A517SD92"/>
<name>A0A517SD92_9PLAN</name>
<dbReference type="AlphaFoldDB" id="A0A517SD92"/>
<dbReference type="PANTHER" id="PTHR35889:SF3">
    <property type="entry name" value="F-BOX DOMAIN-CONTAINING PROTEIN"/>
    <property type="match status" value="1"/>
</dbReference>
<organism evidence="4 5">
    <name type="scientific">Caulifigura coniformis</name>
    <dbReference type="NCBI Taxonomy" id="2527983"/>
    <lineage>
        <taxon>Bacteria</taxon>
        <taxon>Pseudomonadati</taxon>
        <taxon>Planctomycetota</taxon>
        <taxon>Planctomycetia</taxon>
        <taxon>Planctomycetales</taxon>
        <taxon>Planctomycetaceae</taxon>
        <taxon>Caulifigura</taxon>
    </lineage>
</organism>
<protein>
    <submittedName>
        <fullName evidence="4">Planctomycete cytochrome C</fullName>
    </submittedName>
</protein>
<dbReference type="Pfam" id="PF07587">
    <property type="entry name" value="PSD1"/>
    <property type="match status" value="1"/>
</dbReference>
<dbReference type="EMBL" id="CP036271">
    <property type="protein sequence ID" value="QDT54090.1"/>
    <property type="molecule type" value="Genomic_DNA"/>
</dbReference>
<accession>A0A517SD92</accession>
<dbReference type="InterPro" id="IPR011444">
    <property type="entry name" value="DUF1549"/>
</dbReference>
<dbReference type="Pfam" id="PF07583">
    <property type="entry name" value="PSCyt2"/>
    <property type="match status" value="1"/>
</dbReference>
<dbReference type="RefSeq" id="WP_231754278.1">
    <property type="nucleotide sequence ID" value="NZ_CP036271.1"/>
</dbReference>
<feature type="domain" description="DUF1549" evidence="1">
    <location>
        <begin position="155"/>
        <end position="361"/>
    </location>
</feature>
<evidence type="ECO:0000313" key="5">
    <source>
        <dbReference type="Proteomes" id="UP000315700"/>
    </source>
</evidence>